<dbReference type="AlphaFoldDB" id="A0A6F9DME5"/>
<evidence type="ECO:0000259" key="8">
    <source>
        <dbReference type="PROSITE" id="PS51456"/>
    </source>
</evidence>
<evidence type="ECO:0000256" key="6">
    <source>
        <dbReference type="ARBA" id="ARBA00023203"/>
    </source>
</evidence>
<dbReference type="GO" id="GO:0005902">
    <property type="term" value="C:microvillus"/>
    <property type="evidence" value="ECO:0007669"/>
    <property type="project" value="TreeGrafter"/>
</dbReference>
<dbReference type="GO" id="GO:0005524">
    <property type="term" value="F:ATP binding"/>
    <property type="evidence" value="ECO:0007669"/>
    <property type="project" value="UniProtKB-UniRule"/>
</dbReference>
<dbReference type="Gene3D" id="1.10.10.820">
    <property type="match status" value="1"/>
</dbReference>
<dbReference type="Pfam" id="PF00063">
    <property type="entry name" value="Myosin_head"/>
    <property type="match status" value="1"/>
</dbReference>
<dbReference type="SMART" id="SM00242">
    <property type="entry name" value="MYSc"/>
    <property type="match status" value="1"/>
</dbReference>
<evidence type="ECO:0000256" key="4">
    <source>
        <dbReference type="ARBA" id="ARBA00023123"/>
    </source>
</evidence>
<dbReference type="SUPFAM" id="SSF52540">
    <property type="entry name" value="P-loop containing nucleoside triphosphate hydrolases"/>
    <property type="match status" value="1"/>
</dbReference>
<dbReference type="FunFam" id="1.20.58.530:FF:000004">
    <property type="entry name" value="Unconventional myosin ID"/>
    <property type="match status" value="1"/>
</dbReference>
<dbReference type="InterPro" id="IPR027417">
    <property type="entry name" value="P-loop_NTPase"/>
</dbReference>
<keyword evidence="5 7" id="KW-0505">Motor protein</keyword>
<dbReference type="PANTHER" id="PTHR13140">
    <property type="entry name" value="MYOSIN"/>
    <property type="match status" value="1"/>
</dbReference>
<dbReference type="InterPro" id="IPR036961">
    <property type="entry name" value="Kinesin_motor_dom_sf"/>
</dbReference>
<dbReference type="Gene3D" id="1.20.5.4820">
    <property type="match status" value="1"/>
</dbReference>
<evidence type="ECO:0000256" key="1">
    <source>
        <dbReference type="ARBA" id="ARBA00008314"/>
    </source>
</evidence>
<sequence length="1010" mass="115939">MAGVMEGSEFGKGDFVLLDQLTQEAFMDNLRLRFQKGRIYTYIGEVVVSVNPYKSMNIYTQDCIKDYKGREFWERPPHIYALADAAYKSMKRYLKDTCIVISGESGAGKTEASKIIMNYIASITNVGSRSEIERVTGILLKSNVILEAFGNAKTNRNDNSSRFGKYMDINFDFKGDPIGGHINNYLLEKSRVVFQQTGERNFHSFYQLMLGATDQTLSSLHLKRDVSAYTYINQGQTNNRSNDDKRTFKDMGGALKAVGFSHEEQQSLFNLLAVILHLGNLKFLEDGDNVSIQNPEIVGYIAKLLGTSADEVKAVLLTRVVAARGEVISTLHTHEVTGHARDAFAKAIYERLFSWIVERINGIIEVKLDVTRYGKSTVIGVLDIYGFEIFDNNSFEQFCINYCNEKLQQLFIELVLKQEQEEYLREGITWQNIDYFNNRIICDLVEQPHKGIIAILDEACLNVGTVTDQMFLEAMDKKLKTHNHYTSRRLNPKDKDLVHDRDFRIMHYAGNVTYSVECFMEKNKDQLFQDFKRLLYKSSNKVISEMWPEGAQHVTEVTKRPLTAGTLFKTSMIQLVEKLASKEPYYVRCIKPNEMKSPVQFNEDRCNHQVAYLGLLENVRVRRAGFANRQPYARFLQRYKMLSSYTWPNHQCRTDKEAVQALIKDIDPRFGHDVAYGNTKIFIRTPNTLVTLEENRAQLIPHIIVLLQKMWRGANARRRYKRTVAIYRIMNAYRMYRMRSYLMEMSRRFKNVKRTKDLGKSIVWATPPKVLLHLVEQMKQMHARWRAAYLIRSIPQDQWPLLKLKCAAYDALHGKRQSWLRPRKWEGNYLASMSDNAAQASTFLSASNALRSKHHFNKVVFSAHIRKINKHNKSENRALLITDKFIFKLDPAKKYKAMTSGVPLRKVTGVSVSNGTDQLLVVHIDGADDIVGCIHLTNPSQDDRVPEAVAHFMSVMKTECHTDLRVNVSQQIHCKLGGKQKSISIDAQNGVSSNFRKVTNTVLNLTTTST</sequence>
<dbReference type="Gene3D" id="1.20.120.720">
    <property type="entry name" value="Myosin VI head, motor domain, U50 subdomain"/>
    <property type="match status" value="1"/>
</dbReference>
<keyword evidence="3 7" id="KW-0067">ATP-binding</keyword>
<dbReference type="Gene3D" id="3.40.850.10">
    <property type="entry name" value="Kinesin motor domain"/>
    <property type="match status" value="1"/>
</dbReference>
<evidence type="ECO:0000256" key="3">
    <source>
        <dbReference type="ARBA" id="ARBA00022840"/>
    </source>
</evidence>
<dbReference type="InterPro" id="IPR001609">
    <property type="entry name" value="Myosin_head_motor_dom-like"/>
</dbReference>
<dbReference type="CDD" id="cd01378">
    <property type="entry name" value="MYSc_Myo1"/>
    <property type="match status" value="1"/>
</dbReference>
<dbReference type="GO" id="GO:0005737">
    <property type="term" value="C:cytoplasm"/>
    <property type="evidence" value="ECO:0007669"/>
    <property type="project" value="TreeGrafter"/>
</dbReference>
<dbReference type="Pfam" id="PF06017">
    <property type="entry name" value="Myosin_TH1"/>
    <property type="match status" value="1"/>
</dbReference>
<dbReference type="GO" id="GO:0000146">
    <property type="term" value="F:microfilament motor activity"/>
    <property type="evidence" value="ECO:0007669"/>
    <property type="project" value="TreeGrafter"/>
</dbReference>
<dbReference type="GO" id="GO:0016459">
    <property type="term" value="C:myosin complex"/>
    <property type="evidence" value="ECO:0007669"/>
    <property type="project" value="UniProtKB-KW"/>
</dbReference>
<dbReference type="GO" id="GO:0030048">
    <property type="term" value="P:actin filament-based movement"/>
    <property type="evidence" value="ECO:0007669"/>
    <property type="project" value="TreeGrafter"/>
</dbReference>
<proteinExistence type="evidence at transcript level"/>
<dbReference type="PROSITE" id="PS51757">
    <property type="entry name" value="TH1"/>
    <property type="match status" value="1"/>
</dbReference>
<feature type="region of interest" description="Actin-binding" evidence="7">
    <location>
        <begin position="572"/>
        <end position="594"/>
    </location>
</feature>
<evidence type="ECO:0000256" key="5">
    <source>
        <dbReference type="ARBA" id="ARBA00023175"/>
    </source>
</evidence>
<name>A0A6F9DME5_9ASCI</name>
<dbReference type="InterPro" id="IPR036072">
    <property type="entry name" value="MYSc_Myo1"/>
</dbReference>
<keyword evidence="6 7" id="KW-0009">Actin-binding</keyword>
<dbReference type="Gene3D" id="1.20.58.530">
    <property type="match status" value="1"/>
</dbReference>
<protein>
    <submittedName>
        <fullName evidence="10">Unconventional myosin-Id</fullName>
    </submittedName>
</protein>
<dbReference type="GO" id="GO:0005886">
    <property type="term" value="C:plasma membrane"/>
    <property type="evidence" value="ECO:0007669"/>
    <property type="project" value="TreeGrafter"/>
</dbReference>
<keyword evidence="2 7" id="KW-0547">Nucleotide-binding</keyword>
<reference evidence="10" key="1">
    <citation type="submission" date="2020-04" db="EMBL/GenBank/DDBJ databases">
        <authorList>
            <person name="Neveu A P."/>
        </authorList>
    </citation>
    <scope>NUCLEOTIDE SEQUENCE</scope>
    <source>
        <tissue evidence="10">Whole embryo</tissue>
    </source>
</reference>
<dbReference type="PROSITE" id="PS50096">
    <property type="entry name" value="IQ"/>
    <property type="match status" value="1"/>
</dbReference>
<dbReference type="GO" id="GO:0006897">
    <property type="term" value="P:endocytosis"/>
    <property type="evidence" value="ECO:0007669"/>
    <property type="project" value="TreeGrafter"/>
</dbReference>
<dbReference type="FunFam" id="1.10.10.820:FF:000001">
    <property type="entry name" value="Myosin heavy chain"/>
    <property type="match status" value="1"/>
</dbReference>
<evidence type="ECO:0000256" key="2">
    <source>
        <dbReference type="ARBA" id="ARBA00022741"/>
    </source>
</evidence>
<dbReference type="PANTHER" id="PTHR13140:SF713">
    <property type="entry name" value="UNCONVENTIONAL MYOSIN ID"/>
    <property type="match status" value="1"/>
</dbReference>
<dbReference type="InterPro" id="IPR010926">
    <property type="entry name" value="Myosin_TH1"/>
</dbReference>
<feature type="domain" description="Myosin motor" evidence="8">
    <location>
        <begin position="10"/>
        <end position="697"/>
    </location>
</feature>
<dbReference type="GO" id="GO:0051015">
    <property type="term" value="F:actin filament binding"/>
    <property type="evidence" value="ECO:0007669"/>
    <property type="project" value="TreeGrafter"/>
</dbReference>
<dbReference type="EMBL" id="LR788294">
    <property type="protein sequence ID" value="CAB3264156.1"/>
    <property type="molecule type" value="mRNA"/>
</dbReference>
<evidence type="ECO:0000256" key="7">
    <source>
        <dbReference type="PROSITE-ProRule" id="PRU00782"/>
    </source>
</evidence>
<accession>A0A6F9DME5</accession>
<dbReference type="GO" id="GO:0007015">
    <property type="term" value="P:actin filament organization"/>
    <property type="evidence" value="ECO:0007669"/>
    <property type="project" value="TreeGrafter"/>
</dbReference>
<organism evidence="10">
    <name type="scientific">Phallusia mammillata</name>
    <dbReference type="NCBI Taxonomy" id="59560"/>
    <lineage>
        <taxon>Eukaryota</taxon>
        <taxon>Metazoa</taxon>
        <taxon>Chordata</taxon>
        <taxon>Tunicata</taxon>
        <taxon>Ascidiacea</taxon>
        <taxon>Phlebobranchia</taxon>
        <taxon>Ascidiidae</taxon>
        <taxon>Phallusia</taxon>
    </lineage>
</organism>
<feature type="binding site" evidence="7">
    <location>
        <begin position="103"/>
        <end position="110"/>
    </location>
    <ligand>
        <name>ATP</name>
        <dbReference type="ChEBI" id="CHEBI:30616"/>
    </ligand>
</feature>
<evidence type="ECO:0000313" key="10">
    <source>
        <dbReference type="EMBL" id="CAB3264156.1"/>
    </source>
</evidence>
<keyword evidence="4 7" id="KW-0518">Myosin</keyword>
<dbReference type="PRINTS" id="PR00193">
    <property type="entry name" value="MYOSINHEAVY"/>
</dbReference>
<comment type="similarity">
    <text evidence="1 7">Belongs to the TRAFAC class myosin-kinesin ATPase superfamily. Myosin family.</text>
</comment>
<dbReference type="PROSITE" id="PS51456">
    <property type="entry name" value="MYOSIN_MOTOR"/>
    <property type="match status" value="1"/>
</dbReference>
<feature type="domain" description="TH1" evidence="9">
    <location>
        <begin position="814"/>
        <end position="1009"/>
    </location>
</feature>
<evidence type="ECO:0000259" key="9">
    <source>
        <dbReference type="PROSITE" id="PS51757"/>
    </source>
</evidence>
<gene>
    <name evidence="10" type="primary">Myo1d</name>
</gene>